<dbReference type="InterPro" id="IPR009057">
    <property type="entry name" value="Homeodomain-like_sf"/>
</dbReference>
<dbReference type="Proteomes" id="UP000463337">
    <property type="component" value="Unassembled WGS sequence"/>
</dbReference>
<dbReference type="AlphaFoldDB" id="A0A173TBN7"/>
<dbReference type="InterPro" id="IPR020449">
    <property type="entry name" value="Tscrpt_reg_AraC-type_HTH"/>
</dbReference>
<evidence type="ECO:0000256" key="3">
    <source>
        <dbReference type="ARBA" id="ARBA00023163"/>
    </source>
</evidence>
<gene>
    <name evidence="5" type="primary">ureR</name>
    <name evidence="5" type="ORF">ERS852429_01442</name>
    <name evidence="7" type="ORF">GKD59_20585</name>
    <name evidence="8" type="ORF">P2T59_19175</name>
    <name evidence="6" type="ORF">PN612_09960</name>
</gene>
<reference evidence="6" key="3">
    <citation type="submission" date="2023-01" db="EMBL/GenBank/DDBJ databases">
        <title>Human gut microbiome strain richness.</title>
        <authorList>
            <person name="Chen-Liaw A."/>
        </authorList>
    </citation>
    <scope>NUCLEOTIDE SEQUENCE</scope>
    <source>
        <strain evidence="6">D35st1_E5_D35t1_190705</strain>
    </source>
</reference>
<feature type="domain" description="HTH araC/xylS-type" evidence="4">
    <location>
        <begin position="235"/>
        <end position="333"/>
    </location>
</feature>
<reference evidence="8" key="4">
    <citation type="submission" date="2023-03" db="EMBL/GenBank/DDBJ databases">
        <title>Parabacteroides distasonis, a bacteria resistant against UC.</title>
        <authorList>
            <person name="Dai W."/>
        </authorList>
    </citation>
    <scope>NUCLEOTIDE SEQUENCE</scope>
    <source>
        <strain evidence="8">F1-28</strain>
    </source>
</reference>
<dbReference type="RefSeq" id="WP_005867345.1">
    <property type="nucleotide sequence ID" value="NZ_CAXSKO010000003.1"/>
</dbReference>
<dbReference type="SMART" id="SM00342">
    <property type="entry name" value="HTH_ARAC"/>
    <property type="match status" value="1"/>
</dbReference>
<sequence>MVHIELSSRGRDTIALEMPDISYFSTNRSGGLEENCWEAENKLLTYRISDFRCRDFNVTRYQIYCKEDCCMRSLNVGNSFMGLSVVRQGIVECFLSETRDKRIWRKGYTNMIVSSGIKEERNLFRKGDTFGMTSILVSPDFFQHLSERYTEYFGSAYLRFGRGETFFIAPKNLSIPIALSVALNDLEVSQMMGNASPMYLEAKVTECLSLFMRETEGKEPVNAKIVGFSDRDKIYQARDIICSEYLNPPSLHDLALRVGTNECTLKAGFKEAFRTTVFNYLFDYRMNIAIHYLLDTNKSIGEVAGLVGYEHQAHFCTAFKRKFNVTPSEYRLKA</sequence>
<dbReference type="EMBL" id="CP120353">
    <property type="protein sequence ID" value="WET63801.1"/>
    <property type="molecule type" value="Genomic_DNA"/>
</dbReference>
<dbReference type="Pfam" id="PF12833">
    <property type="entry name" value="HTH_18"/>
    <property type="match status" value="1"/>
</dbReference>
<dbReference type="Gene3D" id="1.10.10.60">
    <property type="entry name" value="Homeodomain-like"/>
    <property type="match status" value="1"/>
</dbReference>
<dbReference type="EMBL" id="WKLT01000028">
    <property type="protein sequence ID" value="MRY60251.1"/>
    <property type="molecule type" value="Genomic_DNA"/>
</dbReference>
<reference evidence="5 9" key="1">
    <citation type="submission" date="2015-09" db="EMBL/GenBank/DDBJ databases">
        <authorList>
            <consortium name="Pathogen Informatics"/>
        </authorList>
    </citation>
    <scope>NUCLEOTIDE SEQUENCE [LARGE SCALE GENOMIC DNA]</scope>
    <source>
        <strain evidence="5 9">2789STDY5608872</strain>
    </source>
</reference>
<proteinExistence type="predicted"/>
<dbReference type="PROSITE" id="PS01124">
    <property type="entry name" value="HTH_ARAC_FAMILY_2"/>
    <property type="match status" value="1"/>
</dbReference>
<dbReference type="InterPro" id="IPR053142">
    <property type="entry name" value="PchR_regulatory_protein"/>
</dbReference>
<dbReference type="PANTHER" id="PTHR47893:SF1">
    <property type="entry name" value="REGULATORY PROTEIN PCHR"/>
    <property type="match status" value="1"/>
</dbReference>
<keyword evidence="1" id="KW-0805">Transcription regulation</keyword>
<evidence type="ECO:0000313" key="9">
    <source>
        <dbReference type="Proteomes" id="UP000095591"/>
    </source>
</evidence>
<dbReference type="Proteomes" id="UP001211522">
    <property type="component" value="Unassembled WGS sequence"/>
</dbReference>
<organism evidence="5 9">
    <name type="scientific">Parabacteroides distasonis</name>
    <dbReference type="NCBI Taxonomy" id="823"/>
    <lineage>
        <taxon>Bacteria</taxon>
        <taxon>Pseudomonadati</taxon>
        <taxon>Bacteroidota</taxon>
        <taxon>Bacteroidia</taxon>
        <taxon>Bacteroidales</taxon>
        <taxon>Tannerellaceae</taxon>
        <taxon>Parabacteroides</taxon>
    </lineage>
</organism>
<dbReference type="PANTHER" id="PTHR47893">
    <property type="entry name" value="REGULATORY PROTEIN PCHR"/>
    <property type="match status" value="1"/>
</dbReference>
<evidence type="ECO:0000313" key="5">
    <source>
        <dbReference type="EMBL" id="CUM98628.1"/>
    </source>
</evidence>
<evidence type="ECO:0000313" key="7">
    <source>
        <dbReference type="EMBL" id="MRY60251.1"/>
    </source>
</evidence>
<keyword evidence="3" id="KW-0804">Transcription</keyword>
<dbReference type="GO" id="GO:0003700">
    <property type="term" value="F:DNA-binding transcription factor activity"/>
    <property type="evidence" value="ECO:0007669"/>
    <property type="project" value="InterPro"/>
</dbReference>
<keyword evidence="2" id="KW-0238">DNA-binding</keyword>
<evidence type="ECO:0000256" key="2">
    <source>
        <dbReference type="ARBA" id="ARBA00023125"/>
    </source>
</evidence>
<evidence type="ECO:0000313" key="8">
    <source>
        <dbReference type="EMBL" id="WET63801.1"/>
    </source>
</evidence>
<dbReference type="EMBL" id="CYXP01000002">
    <property type="protein sequence ID" value="CUM98628.1"/>
    <property type="molecule type" value="Genomic_DNA"/>
</dbReference>
<evidence type="ECO:0000313" key="6">
    <source>
        <dbReference type="EMBL" id="MDB9138831.1"/>
    </source>
</evidence>
<protein>
    <submittedName>
        <fullName evidence="6">AraC family transcriptional regulator</fullName>
    </submittedName>
    <submittedName>
        <fullName evidence="7">Helix-turn-helix domain-containing protein</fullName>
    </submittedName>
    <submittedName>
        <fullName evidence="5">Urease operon transcriptional activator</fullName>
    </submittedName>
</protein>
<dbReference type="InterPro" id="IPR018060">
    <property type="entry name" value="HTH_AraC"/>
</dbReference>
<dbReference type="SUPFAM" id="SSF46689">
    <property type="entry name" value="Homeodomain-like"/>
    <property type="match status" value="2"/>
</dbReference>
<dbReference type="PRINTS" id="PR00032">
    <property type="entry name" value="HTHARAC"/>
</dbReference>
<name>A0A173TBN7_PARDI</name>
<reference evidence="7 10" key="2">
    <citation type="journal article" date="2019" name="Nat. Med.">
        <title>A library of human gut bacterial isolates paired with longitudinal multiomics data enables mechanistic microbiome research.</title>
        <authorList>
            <person name="Poyet M."/>
            <person name="Groussin M."/>
            <person name="Gibbons S.M."/>
            <person name="Avila-Pacheco J."/>
            <person name="Jiang X."/>
            <person name="Kearney S.M."/>
            <person name="Perrotta A.R."/>
            <person name="Berdy B."/>
            <person name="Zhao S."/>
            <person name="Lieberman T.D."/>
            <person name="Swanson P.K."/>
            <person name="Smith M."/>
            <person name="Roesemann S."/>
            <person name="Alexander J.E."/>
            <person name="Rich S.A."/>
            <person name="Livny J."/>
            <person name="Vlamakis H."/>
            <person name="Clish C."/>
            <person name="Bullock K."/>
            <person name="Deik A."/>
            <person name="Scott J."/>
            <person name="Pierce K.A."/>
            <person name="Xavier R.J."/>
            <person name="Alm E.J."/>
        </authorList>
    </citation>
    <scope>NUCLEOTIDE SEQUENCE [LARGE SCALE GENOMIC DNA]</scope>
    <source>
        <strain evidence="7 10">BIOML-A41</strain>
    </source>
</reference>
<dbReference type="EMBL" id="JAQMPX010000070">
    <property type="protein sequence ID" value="MDB9138831.1"/>
    <property type="molecule type" value="Genomic_DNA"/>
</dbReference>
<evidence type="ECO:0000256" key="1">
    <source>
        <dbReference type="ARBA" id="ARBA00023015"/>
    </source>
</evidence>
<evidence type="ECO:0000313" key="10">
    <source>
        <dbReference type="Proteomes" id="UP000463337"/>
    </source>
</evidence>
<dbReference type="Proteomes" id="UP000095591">
    <property type="component" value="Unassembled WGS sequence"/>
</dbReference>
<evidence type="ECO:0000259" key="4">
    <source>
        <dbReference type="PROSITE" id="PS01124"/>
    </source>
</evidence>
<accession>A0A173TBN7</accession>
<dbReference type="GO" id="GO:0043565">
    <property type="term" value="F:sequence-specific DNA binding"/>
    <property type="evidence" value="ECO:0007669"/>
    <property type="project" value="InterPro"/>
</dbReference>
<dbReference type="Proteomes" id="UP001221009">
    <property type="component" value="Chromosome"/>
</dbReference>